<dbReference type="InterPro" id="IPR015813">
    <property type="entry name" value="Pyrv/PenolPyrv_kinase-like_dom"/>
</dbReference>
<keyword evidence="8" id="KW-1185">Reference proteome</keyword>
<evidence type="ECO:0000256" key="1">
    <source>
        <dbReference type="ARBA" id="ARBA00005033"/>
    </source>
</evidence>
<dbReference type="Pfam" id="PF02548">
    <property type="entry name" value="Pantoate_transf"/>
    <property type="match status" value="1"/>
</dbReference>
<dbReference type="InParanoid" id="A0A1X2H2R9"/>
<protein>
    <recommendedName>
        <fullName evidence="3 6">3-methyl-2-oxobutanoate hydroxymethyltransferase</fullName>
        <ecNumber evidence="3 6">2.1.2.11</ecNumber>
    </recommendedName>
</protein>
<dbReference type="NCBIfam" id="TIGR00222">
    <property type="entry name" value="panB"/>
    <property type="match status" value="1"/>
</dbReference>
<keyword evidence="4 6" id="KW-0808">Transferase</keyword>
<reference evidence="7 8" key="1">
    <citation type="submission" date="2016-07" db="EMBL/GenBank/DDBJ databases">
        <title>Pervasive Adenine N6-methylation of Active Genes in Fungi.</title>
        <authorList>
            <consortium name="DOE Joint Genome Institute"/>
            <person name="Mondo S.J."/>
            <person name="Dannebaum R.O."/>
            <person name="Kuo R.C."/>
            <person name="Labutti K."/>
            <person name="Haridas S."/>
            <person name="Kuo A."/>
            <person name="Salamov A."/>
            <person name="Ahrendt S.R."/>
            <person name="Lipzen A."/>
            <person name="Sullivan W."/>
            <person name="Andreopoulos W.B."/>
            <person name="Clum A."/>
            <person name="Lindquist E."/>
            <person name="Daum C."/>
            <person name="Ramamoorthy G.K."/>
            <person name="Gryganskyi A."/>
            <person name="Culley D."/>
            <person name="Magnuson J.K."/>
            <person name="James T.Y."/>
            <person name="O'Malley M.A."/>
            <person name="Stajich J.E."/>
            <person name="Spatafora J.W."/>
            <person name="Visel A."/>
            <person name="Grigoriev I.V."/>
        </authorList>
    </citation>
    <scope>NUCLEOTIDE SEQUENCE [LARGE SCALE GENOMIC DNA]</scope>
    <source>
        <strain evidence="7 8">NRRL 2496</strain>
    </source>
</reference>
<dbReference type="OMA" id="VLVWTDM"/>
<sequence>MTPQQKTGAGGGAVARSKVTIKTINRMYKNGEPISMMTAQDYPSGMMVDRAGIDMCLVGDSLAMVALGYDSTNPLTVEEMLHHCRAVARGCKSPFLVVDLPYGSFEVSPEEAVRASMRFMKEANAEAIKLEGGQEMAATIERITRIGVPVVGHIGLTPQRQSALGGFRVQGKTAKQAERLLQDALAVQEAGAFCIVLEAIPPQIAAYITRRLSVPTIGIGAGAQCSGQVLVQNDALGLFDRFVPK</sequence>
<dbReference type="OrthoDB" id="425211at2759"/>
<dbReference type="FunFam" id="3.20.20.60:FF:000003">
    <property type="entry name" value="3-methyl-2-oxobutanoate hydroxymethyltransferase"/>
    <property type="match status" value="1"/>
</dbReference>
<gene>
    <name evidence="7" type="ORF">BCR43DRAFT_532878</name>
</gene>
<evidence type="ECO:0000313" key="8">
    <source>
        <dbReference type="Proteomes" id="UP000242180"/>
    </source>
</evidence>
<dbReference type="GO" id="GO:0000287">
    <property type="term" value="F:magnesium ion binding"/>
    <property type="evidence" value="ECO:0007669"/>
    <property type="project" value="TreeGrafter"/>
</dbReference>
<dbReference type="Gene3D" id="3.20.20.60">
    <property type="entry name" value="Phosphoenolpyruvate-binding domains"/>
    <property type="match status" value="1"/>
</dbReference>
<dbReference type="EC" id="2.1.2.11" evidence="3 6"/>
<dbReference type="AlphaFoldDB" id="A0A1X2H2R9"/>
<name>A0A1X2H2R9_SYNRA</name>
<dbReference type="GO" id="GO:0032259">
    <property type="term" value="P:methylation"/>
    <property type="evidence" value="ECO:0007669"/>
    <property type="project" value="UniProtKB-KW"/>
</dbReference>
<dbReference type="UniPathway" id="UPA00028">
    <property type="reaction ID" value="UER00003"/>
</dbReference>
<dbReference type="GO" id="GO:0005739">
    <property type="term" value="C:mitochondrion"/>
    <property type="evidence" value="ECO:0007669"/>
    <property type="project" value="EnsemblFungi"/>
</dbReference>
<dbReference type="STRING" id="13706.A0A1X2H2R9"/>
<dbReference type="GO" id="GO:0015940">
    <property type="term" value="P:pantothenate biosynthetic process"/>
    <property type="evidence" value="ECO:0007669"/>
    <property type="project" value="UniProtKB-UniPathway"/>
</dbReference>
<evidence type="ECO:0000256" key="5">
    <source>
        <dbReference type="ARBA" id="ARBA00049172"/>
    </source>
</evidence>
<evidence type="ECO:0000256" key="3">
    <source>
        <dbReference type="ARBA" id="ARBA00012618"/>
    </source>
</evidence>
<proteinExistence type="inferred from homology"/>
<organism evidence="7 8">
    <name type="scientific">Syncephalastrum racemosum</name>
    <name type="common">Filamentous fungus</name>
    <dbReference type="NCBI Taxonomy" id="13706"/>
    <lineage>
        <taxon>Eukaryota</taxon>
        <taxon>Fungi</taxon>
        <taxon>Fungi incertae sedis</taxon>
        <taxon>Mucoromycota</taxon>
        <taxon>Mucoromycotina</taxon>
        <taxon>Mucoromycetes</taxon>
        <taxon>Mucorales</taxon>
        <taxon>Syncephalastraceae</taxon>
        <taxon>Syncephalastrum</taxon>
    </lineage>
</organism>
<keyword evidence="7" id="KW-0489">Methyltransferase</keyword>
<dbReference type="InterPro" id="IPR040442">
    <property type="entry name" value="Pyrv_kinase-like_dom_sf"/>
</dbReference>
<dbReference type="PIRSF" id="PIRSF000388">
    <property type="entry name" value="Pantoate_hydroxy_MeTrfase"/>
    <property type="match status" value="1"/>
</dbReference>
<comment type="pathway">
    <text evidence="1 6">Cofactor biosynthesis; (R)-pantothenate biosynthesis; (R)-pantoate from 3-methyl-2-oxobutanoate: step 1/2.</text>
</comment>
<dbReference type="FunCoup" id="A0A1X2H2R9">
    <property type="interactions" value="397"/>
</dbReference>
<dbReference type="GO" id="GO:0003864">
    <property type="term" value="F:3-methyl-2-oxobutanoate hydroxymethyltransferase activity"/>
    <property type="evidence" value="ECO:0007669"/>
    <property type="project" value="UniProtKB-EC"/>
</dbReference>
<dbReference type="NCBIfam" id="NF001452">
    <property type="entry name" value="PRK00311.1"/>
    <property type="match status" value="1"/>
</dbReference>
<comment type="similarity">
    <text evidence="2 6">Belongs to the PanB family.</text>
</comment>
<evidence type="ECO:0000256" key="2">
    <source>
        <dbReference type="ARBA" id="ARBA00008676"/>
    </source>
</evidence>
<dbReference type="PANTHER" id="PTHR20881:SF0">
    <property type="entry name" value="3-METHYL-2-OXOBUTANOATE HYDROXYMETHYLTRANSFERASE"/>
    <property type="match status" value="1"/>
</dbReference>
<evidence type="ECO:0000256" key="6">
    <source>
        <dbReference type="RuleBase" id="RU362100"/>
    </source>
</evidence>
<dbReference type="GO" id="GO:0008168">
    <property type="term" value="F:methyltransferase activity"/>
    <property type="evidence" value="ECO:0007669"/>
    <property type="project" value="UniProtKB-KW"/>
</dbReference>
<evidence type="ECO:0000256" key="4">
    <source>
        <dbReference type="ARBA" id="ARBA00022679"/>
    </source>
</evidence>
<dbReference type="SUPFAM" id="SSF51621">
    <property type="entry name" value="Phosphoenolpyruvate/pyruvate domain"/>
    <property type="match status" value="1"/>
</dbReference>
<evidence type="ECO:0000313" key="7">
    <source>
        <dbReference type="EMBL" id="ORY91321.1"/>
    </source>
</evidence>
<dbReference type="Proteomes" id="UP000242180">
    <property type="component" value="Unassembled WGS sequence"/>
</dbReference>
<dbReference type="EMBL" id="MCGN01000011">
    <property type="protein sequence ID" value="ORY91321.1"/>
    <property type="molecule type" value="Genomic_DNA"/>
</dbReference>
<keyword evidence="6" id="KW-0566">Pantothenate biosynthesis</keyword>
<comment type="caution">
    <text evidence="7">The sequence shown here is derived from an EMBL/GenBank/DDBJ whole genome shotgun (WGS) entry which is preliminary data.</text>
</comment>
<dbReference type="PANTHER" id="PTHR20881">
    <property type="entry name" value="3-METHYL-2-OXOBUTANOATE HYDROXYMETHYLTRANSFERASE"/>
    <property type="match status" value="1"/>
</dbReference>
<dbReference type="CDD" id="cd06557">
    <property type="entry name" value="KPHMT-like"/>
    <property type="match status" value="1"/>
</dbReference>
<accession>A0A1X2H2R9</accession>
<comment type="catalytic activity">
    <reaction evidence="5 6">
        <text>(6R)-5,10-methylene-5,6,7,8-tetrahydrofolate + 3-methyl-2-oxobutanoate + H2O = 2-dehydropantoate + (6S)-5,6,7,8-tetrahydrofolate</text>
        <dbReference type="Rhea" id="RHEA:11824"/>
        <dbReference type="ChEBI" id="CHEBI:11561"/>
        <dbReference type="ChEBI" id="CHEBI:11851"/>
        <dbReference type="ChEBI" id="CHEBI:15377"/>
        <dbReference type="ChEBI" id="CHEBI:15636"/>
        <dbReference type="ChEBI" id="CHEBI:57453"/>
        <dbReference type="EC" id="2.1.2.11"/>
    </reaction>
</comment>
<dbReference type="InterPro" id="IPR003700">
    <property type="entry name" value="Pantoate_hydroxy_MeTrfase"/>
</dbReference>
<dbReference type="HAMAP" id="MF_00156">
    <property type="entry name" value="PanB"/>
    <property type="match status" value="1"/>
</dbReference>
<comment type="function">
    <text evidence="6">Catalyzes the reversible reaction in which hydroxymethyl group from 5,10-methylenetetrahydrofolate is transferred onto alpha-ketoisovalerate to form ketopantoate.</text>
</comment>